<dbReference type="Pfam" id="PF17919">
    <property type="entry name" value="RT_RNaseH_2"/>
    <property type="match status" value="1"/>
</dbReference>
<dbReference type="PANTHER" id="PTHR37984">
    <property type="entry name" value="PROTEIN CBG26694"/>
    <property type="match status" value="1"/>
</dbReference>
<evidence type="ECO:0000259" key="2">
    <source>
        <dbReference type="PROSITE" id="PS50878"/>
    </source>
</evidence>
<comment type="caution">
    <text evidence="3">The sequence shown here is derived from an EMBL/GenBank/DDBJ whole genome shotgun (WGS) entry which is preliminary data.</text>
</comment>
<dbReference type="InterPro" id="IPR043502">
    <property type="entry name" value="DNA/RNA_pol_sf"/>
</dbReference>
<gene>
    <name evidence="3" type="ORF">GTA08_BOTSDO01646</name>
</gene>
<accession>A0A8H4J9I1</accession>
<dbReference type="CDD" id="cd01647">
    <property type="entry name" value="RT_LTR"/>
    <property type="match status" value="1"/>
</dbReference>
<dbReference type="PROSITE" id="PS50878">
    <property type="entry name" value="RT_POL"/>
    <property type="match status" value="1"/>
</dbReference>
<dbReference type="Gene3D" id="3.10.20.370">
    <property type="match status" value="1"/>
</dbReference>
<name>A0A8H4J9I1_9PEZI</name>
<dbReference type="AlphaFoldDB" id="A0A8H4J9I1"/>
<dbReference type="Pfam" id="PF00078">
    <property type="entry name" value="RVT_1"/>
    <property type="match status" value="1"/>
</dbReference>
<dbReference type="InterPro" id="IPR041577">
    <property type="entry name" value="RT_RNaseH_2"/>
</dbReference>
<dbReference type="SUPFAM" id="SSF56672">
    <property type="entry name" value="DNA/RNA polymerases"/>
    <property type="match status" value="1"/>
</dbReference>
<dbReference type="InterPro" id="IPR000477">
    <property type="entry name" value="RT_dom"/>
</dbReference>
<dbReference type="PANTHER" id="PTHR37984:SF5">
    <property type="entry name" value="PROTEIN NYNRIN-LIKE"/>
    <property type="match status" value="1"/>
</dbReference>
<evidence type="ECO:0000313" key="3">
    <source>
        <dbReference type="EMBL" id="KAF4314182.1"/>
    </source>
</evidence>
<evidence type="ECO:0000313" key="4">
    <source>
        <dbReference type="Proteomes" id="UP000572817"/>
    </source>
</evidence>
<dbReference type="FunFam" id="3.30.70.270:FF:000063">
    <property type="entry name" value="Zinc knuckle domaincontaining protein"/>
    <property type="match status" value="1"/>
</dbReference>
<dbReference type="InterPro" id="IPR050951">
    <property type="entry name" value="Retrovirus_Pol_polyprotein"/>
</dbReference>
<dbReference type="Gene3D" id="3.30.70.270">
    <property type="match status" value="2"/>
</dbReference>
<dbReference type="InterPro" id="IPR043128">
    <property type="entry name" value="Rev_trsase/Diguanyl_cyclase"/>
</dbReference>
<protein>
    <recommendedName>
        <fullName evidence="2">Reverse transcriptase domain-containing protein</fullName>
    </recommendedName>
</protein>
<dbReference type="EMBL" id="WWBZ02000001">
    <property type="protein sequence ID" value="KAF4314182.1"/>
    <property type="molecule type" value="Genomic_DNA"/>
</dbReference>
<proteinExistence type="predicted"/>
<keyword evidence="1" id="KW-0511">Multifunctional enzyme</keyword>
<dbReference type="Gene3D" id="3.10.10.10">
    <property type="entry name" value="HIV Type 1 Reverse Transcriptase, subunit A, domain 1"/>
    <property type="match status" value="1"/>
</dbReference>
<dbReference type="GO" id="GO:0003824">
    <property type="term" value="F:catalytic activity"/>
    <property type="evidence" value="ECO:0007669"/>
    <property type="project" value="UniProtKB-KW"/>
</dbReference>
<dbReference type="CDD" id="cd09274">
    <property type="entry name" value="RNase_HI_RT_Ty3"/>
    <property type="match status" value="1"/>
</dbReference>
<keyword evidence="4" id="KW-1185">Reference proteome</keyword>
<sequence>MSRDELLVLRKTLNELLDKGFIRVSNSPAAAPVLFVKKPGGGLRFCCDYRALNRITRKDRYPLPLIQETLNRISKARWFTKLDVTAAFHRIRIAEGSEWLTAFRTRFGLFEWLVTPFGLANAPSTFQRYINWTLKDFLDDFVSAYVDDILIFTDGSRRAHREKVNKVLEKLDAAGLQLDLKKCEFEVQSTKYLGYIIEAGKGIRMDPEKTKAIQEWNAPTTAKGVLGFLGFANFYRRFIKGFSNLVAPLVSLTRKNVPFQWNQETELAFGKLKKAFITAPVLMQFDPERETILATDSSGYCIGGVLQQYDNDGFLRPVAFFSKKNLPAECNYPIYDKELLAVVKCLRQWDAELRGLHQFKILTDHKNLETLKNKNGVMKIHFYLKKLWQLNLDKHDQDNKHENPLS</sequence>
<evidence type="ECO:0000256" key="1">
    <source>
        <dbReference type="ARBA" id="ARBA00023268"/>
    </source>
</evidence>
<dbReference type="Proteomes" id="UP000572817">
    <property type="component" value="Unassembled WGS sequence"/>
</dbReference>
<organism evidence="3 4">
    <name type="scientific">Botryosphaeria dothidea</name>
    <dbReference type="NCBI Taxonomy" id="55169"/>
    <lineage>
        <taxon>Eukaryota</taxon>
        <taxon>Fungi</taxon>
        <taxon>Dikarya</taxon>
        <taxon>Ascomycota</taxon>
        <taxon>Pezizomycotina</taxon>
        <taxon>Dothideomycetes</taxon>
        <taxon>Dothideomycetes incertae sedis</taxon>
        <taxon>Botryosphaeriales</taxon>
        <taxon>Botryosphaeriaceae</taxon>
        <taxon>Botryosphaeria</taxon>
    </lineage>
</organism>
<reference evidence="3" key="1">
    <citation type="submission" date="2020-04" db="EMBL/GenBank/DDBJ databases">
        <title>Genome Assembly and Annotation of Botryosphaeria dothidea sdau 11-99, a Latent Pathogen of Apple Fruit Ring Rot in China.</title>
        <authorList>
            <person name="Yu C."/>
            <person name="Diao Y."/>
            <person name="Lu Q."/>
            <person name="Zhao J."/>
            <person name="Cui S."/>
            <person name="Peng C."/>
            <person name="He B."/>
            <person name="Liu H."/>
        </authorList>
    </citation>
    <scope>NUCLEOTIDE SEQUENCE [LARGE SCALE GENOMIC DNA]</scope>
    <source>
        <strain evidence="3">Sdau11-99</strain>
    </source>
</reference>
<dbReference type="OrthoDB" id="5599418at2759"/>
<feature type="domain" description="Reverse transcriptase" evidence="2">
    <location>
        <begin position="17"/>
        <end position="197"/>
    </location>
</feature>